<keyword evidence="5 6" id="KW-1015">Disulfide bond</keyword>
<dbReference type="Gene3D" id="2.70.170.10">
    <property type="entry name" value="Neurotransmitter-gated ion-channel ligand-binding domain"/>
    <property type="match status" value="1"/>
</dbReference>
<feature type="transmembrane region" description="Helical" evidence="8">
    <location>
        <begin position="817"/>
        <end position="839"/>
    </location>
</feature>
<evidence type="ECO:0000256" key="3">
    <source>
        <dbReference type="ARBA" id="ARBA00022989"/>
    </source>
</evidence>
<keyword evidence="8" id="KW-0406">Ion transport</keyword>
<evidence type="ECO:0000256" key="6">
    <source>
        <dbReference type="PROSITE-ProRule" id="PRU00124"/>
    </source>
</evidence>
<keyword evidence="2 8" id="KW-0812">Transmembrane</keyword>
<feature type="signal peptide" evidence="8">
    <location>
        <begin position="1"/>
        <end position="23"/>
    </location>
</feature>
<keyword evidence="8" id="KW-0732">Signal</keyword>
<proteinExistence type="inferred from homology"/>
<keyword evidence="8" id="KW-0407">Ion channel</keyword>
<feature type="transmembrane region" description="Helical" evidence="8">
    <location>
        <begin position="761"/>
        <end position="780"/>
    </location>
</feature>
<dbReference type="InterPro" id="IPR006201">
    <property type="entry name" value="Neur_channel"/>
</dbReference>
<dbReference type="PRINTS" id="PR00252">
    <property type="entry name" value="NRIONCHANNEL"/>
</dbReference>
<dbReference type="PROSITE" id="PS01209">
    <property type="entry name" value="LDLRA_1"/>
    <property type="match status" value="1"/>
</dbReference>
<dbReference type="GO" id="GO:0004888">
    <property type="term" value="F:transmembrane signaling receptor activity"/>
    <property type="evidence" value="ECO:0007669"/>
    <property type="project" value="InterPro"/>
</dbReference>
<dbReference type="SUPFAM" id="SSF57424">
    <property type="entry name" value="LDL receptor-like module"/>
    <property type="match status" value="1"/>
</dbReference>
<evidence type="ECO:0000256" key="8">
    <source>
        <dbReference type="RuleBase" id="RU000687"/>
    </source>
</evidence>
<dbReference type="PROSITE" id="PS51828">
    <property type="entry name" value="PTX_2"/>
    <property type="match status" value="1"/>
</dbReference>
<dbReference type="PROSITE" id="PS51257">
    <property type="entry name" value="PROKAR_LIPOPROTEIN"/>
    <property type="match status" value="1"/>
</dbReference>
<reference evidence="10 11" key="1">
    <citation type="journal article" date="2018" name="Nat. Ecol. Evol.">
        <title>Genomic signatures of mitonuclear coevolution across populations of Tigriopus californicus.</title>
        <authorList>
            <person name="Barreto F.S."/>
            <person name="Watson E.T."/>
            <person name="Lima T.G."/>
            <person name="Willett C.S."/>
            <person name="Edmands S."/>
            <person name="Li W."/>
            <person name="Burton R.S."/>
        </authorList>
    </citation>
    <scope>NUCLEOTIDE SEQUENCE [LARGE SCALE GENOMIC DNA]</scope>
    <source>
        <strain evidence="10 11">San Diego</strain>
    </source>
</reference>
<name>A0A553PM99_TIGCA</name>
<dbReference type="SMART" id="SM00192">
    <property type="entry name" value="LDLa"/>
    <property type="match status" value="1"/>
</dbReference>
<keyword evidence="8" id="KW-0813">Transport</keyword>
<feature type="disulfide bond" evidence="6">
    <location>
        <begin position="498"/>
        <end position="510"/>
    </location>
</feature>
<dbReference type="OrthoDB" id="6362339at2759"/>
<dbReference type="AlphaFoldDB" id="A0A553PM99"/>
<sequence length="935" mass="106990">MRFAALSALFVLFSCHYPLFVQGEEDLMVPVIAFQDDGLFSNFSYAMSTRTIKTGLRDFTMCFRVNLNYVRGTSSYVVSYAVEKNDNALTAAYTLDEQDSLGMEMCKLKYVTKGRECLKFALSQGQYQQWNHMCMVYGTKDFRDDVEVNIRAYLNGEVVAEVDELFPKSSFRVVPINGAFVLAQEQDSVGGNFDVSQGFSGQIAQFGIWNRVLDPSELTSLAKCKNDLAGNILDYNTAENWTTNEVLMELVPLPSLCGPSTIYGKVFLTEKVAYNSFRSLCDMMHGTIPVLRNELELIETHNAVREAFQQLKNFEECAVGIDDVTFHIAQVLQDNGFWKDPYTNQSLMEENSVQKLETVDPTHRCAYVWGHGLQTRGCDARLACGVCTLPKPQETLKLKGLCALNVQDDMEYDIDYYIHGHLNGKIHFRGIMNSHIYFDKDQLQWRLQSLRNPDKFLLMKSKNPKVLPIGTKSWILGSDNALCAMEKNEEVSLTLSTCFPNKYTCDSGDCIPLSDKCNTEIDCKDKSDEYNCDYLKLGANYAKELIPRDEQGKTFNIYLNISVLALPYIETSTLKFTADFYLNLRWYDLRIDFRDLNNITLLNSLNEVDQNSIWTPRLAFVNALGPYQTVVDEKTAGVLVREDDPLDEDVTLPIEAMLFSGRTNSILMTREYYLNYGCDFDLRYYPFDTQMCQMIFEVQGKTDDYVRLVKDGKGIEFLGGRKLVEYEIQLEELGITSVNRISRAVAKIVFRRRMEFHVTNTFLQTFILIGVGYMSLYFDVDNFTDRIMVTLTTMLVVATITSTIQDGLPKTSYYKLIDWWLLFSLNMLVLTMALHTYVAHCCFRAKNEKPIYFNLKRVYPRSESRDDQTKKLPDLDGEEDVLKHPKTVNRLGKLALLCVVLLFNGIFWTVALNEYLLSAEHYLSRDSSTPNNQTV</sequence>
<dbReference type="InterPro" id="IPR001759">
    <property type="entry name" value="PTX_dom"/>
</dbReference>
<comment type="subcellular location">
    <subcellularLocation>
        <location evidence="1">Membrane</location>
        <topology evidence="1">Multi-pass membrane protein</topology>
    </subcellularLocation>
</comment>
<dbReference type="SUPFAM" id="SSF63712">
    <property type="entry name" value="Nicotinic receptor ligand binding domain-like"/>
    <property type="match status" value="1"/>
</dbReference>
<dbReference type="Gene3D" id="1.20.58.390">
    <property type="entry name" value="Neurotransmitter-gated ion-channel transmembrane domain"/>
    <property type="match status" value="1"/>
</dbReference>
<evidence type="ECO:0000313" key="10">
    <source>
        <dbReference type="EMBL" id="TRY78811.1"/>
    </source>
</evidence>
<evidence type="ECO:0000259" key="9">
    <source>
        <dbReference type="PROSITE" id="PS51828"/>
    </source>
</evidence>
<feature type="transmembrane region" description="Helical" evidence="8">
    <location>
        <begin position="787"/>
        <end position="805"/>
    </location>
</feature>
<feature type="transmembrane region" description="Helical" evidence="8">
    <location>
        <begin position="894"/>
        <end position="912"/>
    </location>
</feature>
<keyword evidence="4 8" id="KW-0472">Membrane</keyword>
<dbReference type="InterPro" id="IPR013320">
    <property type="entry name" value="ConA-like_dom_sf"/>
</dbReference>
<dbReference type="CDD" id="cd00112">
    <property type="entry name" value="LDLa"/>
    <property type="match status" value="1"/>
</dbReference>
<keyword evidence="3 8" id="KW-1133">Transmembrane helix</keyword>
<evidence type="ECO:0000256" key="7">
    <source>
        <dbReference type="PROSITE-ProRule" id="PRU01172"/>
    </source>
</evidence>
<evidence type="ECO:0000256" key="1">
    <source>
        <dbReference type="ARBA" id="ARBA00004141"/>
    </source>
</evidence>
<dbReference type="InterPro" id="IPR036734">
    <property type="entry name" value="Neur_chan_lig-bd_sf"/>
</dbReference>
<dbReference type="InterPro" id="IPR002172">
    <property type="entry name" value="LDrepeatLR_classA_rpt"/>
</dbReference>
<comment type="similarity">
    <text evidence="8">Belongs to the ligand-gated ion channel (TC 1.A.9) family.</text>
</comment>
<dbReference type="PROSITE" id="PS00236">
    <property type="entry name" value="NEUROTR_ION_CHANNEL"/>
    <property type="match status" value="1"/>
</dbReference>
<dbReference type="SUPFAM" id="SSF49899">
    <property type="entry name" value="Concanavalin A-like lectins/glucanases"/>
    <property type="match status" value="1"/>
</dbReference>
<feature type="disulfide bond" evidence="6">
    <location>
        <begin position="517"/>
        <end position="532"/>
    </location>
</feature>
<dbReference type="EMBL" id="VCGU01000003">
    <property type="protein sequence ID" value="TRY78811.1"/>
    <property type="molecule type" value="Genomic_DNA"/>
</dbReference>
<dbReference type="Gene3D" id="4.10.400.10">
    <property type="entry name" value="Low-density Lipoprotein Receptor"/>
    <property type="match status" value="1"/>
</dbReference>
<evidence type="ECO:0000313" key="11">
    <source>
        <dbReference type="Proteomes" id="UP000318571"/>
    </source>
</evidence>
<dbReference type="InterPro" id="IPR023415">
    <property type="entry name" value="LDLR_class-A_CS"/>
</dbReference>
<dbReference type="SUPFAM" id="SSF90112">
    <property type="entry name" value="Neurotransmitter-gated ion-channel transmembrane pore"/>
    <property type="match status" value="1"/>
</dbReference>
<dbReference type="Pfam" id="PF00057">
    <property type="entry name" value="Ldl_recept_a"/>
    <property type="match status" value="1"/>
</dbReference>
<dbReference type="Gene3D" id="2.60.120.200">
    <property type="match status" value="1"/>
</dbReference>
<evidence type="ECO:0000256" key="2">
    <source>
        <dbReference type="ARBA" id="ARBA00022692"/>
    </source>
</evidence>
<protein>
    <recommendedName>
        <fullName evidence="9">Pentraxin (PTX) domain-containing protein</fullName>
    </recommendedName>
</protein>
<feature type="domain" description="Pentraxin (PTX)" evidence="9">
    <location>
        <begin position="28"/>
        <end position="257"/>
    </location>
</feature>
<evidence type="ECO:0000256" key="4">
    <source>
        <dbReference type="ARBA" id="ARBA00023136"/>
    </source>
</evidence>
<feature type="chain" id="PRO_5022263594" description="Pentraxin (PTX) domain-containing protein" evidence="8">
    <location>
        <begin position="24"/>
        <end position="935"/>
    </location>
</feature>
<dbReference type="PANTHER" id="PTHR18945">
    <property type="entry name" value="NEUROTRANSMITTER GATED ION CHANNEL"/>
    <property type="match status" value="1"/>
</dbReference>
<dbReference type="SMART" id="SM00159">
    <property type="entry name" value="PTX"/>
    <property type="match status" value="1"/>
</dbReference>
<dbReference type="Pfam" id="PF00354">
    <property type="entry name" value="Pentaxin"/>
    <property type="match status" value="1"/>
</dbReference>
<dbReference type="InterPro" id="IPR006202">
    <property type="entry name" value="Neur_chan_lig-bd"/>
</dbReference>
<dbReference type="Proteomes" id="UP000318571">
    <property type="component" value="Chromosome 11"/>
</dbReference>
<comment type="caution">
    <text evidence="7">Lacks conserved residue(s) required for the propagation of feature annotation.</text>
</comment>
<dbReference type="InterPro" id="IPR018000">
    <property type="entry name" value="Neurotransmitter_ion_chnl_CS"/>
</dbReference>
<dbReference type="InterPro" id="IPR036719">
    <property type="entry name" value="Neuro-gated_channel_TM_sf"/>
</dbReference>
<accession>A0A553PM99</accession>
<dbReference type="PROSITE" id="PS50068">
    <property type="entry name" value="LDLRA_2"/>
    <property type="match status" value="1"/>
</dbReference>
<feature type="disulfide bond" evidence="6">
    <location>
        <begin position="505"/>
        <end position="523"/>
    </location>
</feature>
<organism evidence="10 11">
    <name type="scientific">Tigriopus californicus</name>
    <name type="common">Marine copepod</name>
    <dbReference type="NCBI Taxonomy" id="6832"/>
    <lineage>
        <taxon>Eukaryota</taxon>
        <taxon>Metazoa</taxon>
        <taxon>Ecdysozoa</taxon>
        <taxon>Arthropoda</taxon>
        <taxon>Crustacea</taxon>
        <taxon>Multicrustacea</taxon>
        <taxon>Hexanauplia</taxon>
        <taxon>Copepoda</taxon>
        <taxon>Harpacticoida</taxon>
        <taxon>Harpacticidae</taxon>
        <taxon>Tigriopus</taxon>
    </lineage>
</organism>
<dbReference type="InterPro" id="IPR038050">
    <property type="entry name" value="Neuro_actylchol_rec"/>
</dbReference>
<evidence type="ECO:0000256" key="5">
    <source>
        <dbReference type="ARBA" id="ARBA00023157"/>
    </source>
</evidence>
<dbReference type="InterPro" id="IPR036055">
    <property type="entry name" value="LDL_receptor-like_sf"/>
</dbReference>
<keyword evidence="11" id="KW-1185">Reference proteome</keyword>
<dbReference type="Pfam" id="PF02931">
    <property type="entry name" value="Neur_chan_LBD"/>
    <property type="match status" value="1"/>
</dbReference>
<comment type="caution">
    <text evidence="10">The sequence shown here is derived from an EMBL/GenBank/DDBJ whole genome shotgun (WGS) entry which is preliminary data.</text>
</comment>
<dbReference type="GO" id="GO:0016020">
    <property type="term" value="C:membrane"/>
    <property type="evidence" value="ECO:0007669"/>
    <property type="project" value="UniProtKB-SubCell"/>
</dbReference>
<dbReference type="GO" id="GO:0005230">
    <property type="term" value="F:extracellular ligand-gated monoatomic ion channel activity"/>
    <property type="evidence" value="ECO:0007669"/>
    <property type="project" value="InterPro"/>
</dbReference>
<gene>
    <name evidence="10" type="ORF">TCAL_06184</name>
</gene>